<dbReference type="RefSeq" id="WP_225239620.1">
    <property type="nucleotide sequence ID" value="NZ_JAHYBX010000007.1"/>
</dbReference>
<dbReference type="SUPFAM" id="SSF50494">
    <property type="entry name" value="Trypsin-like serine proteases"/>
    <property type="match status" value="1"/>
</dbReference>
<comment type="caution">
    <text evidence="1">The sequence shown here is derived from an EMBL/GenBank/DDBJ whole genome shotgun (WGS) entry which is preliminary data.</text>
</comment>
<dbReference type="InterPro" id="IPR043504">
    <property type="entry name" value="Peptidase_S1_PA_chymotrypsin"/>
</dbReference>
<dbReference type="InterPro" id="IPR009003">
    <property type="entry name" value="Peptidase_S1_PA"/>
</dbReference>
<protein>
    <submittedName>
        <fullName evidence="1">S1 family peptidase</fullName>
    </submittedName>
</protein>
<evidence type="ECO:0000313" key="2">
    <source>
        <dbReference type="Proteomes" id="UP001198602"/>
    </source>
</evidence>
<gene>
    <name evidence="1" type="ORF">LE190_15910</name>
</gene>
<reference evidence="1 2" key="1">
    <citation type="submission" date="2021-07" db="EMBL/GenBank/DDBJ databases">
        <title>Characterization of Violacein-producing bacteria and related species.</title>
        <authorList>
            <person name="Wilson H.S."/>
            <person name="De Leon M.E."/>
        </authorList>
    </citation>
    <scope>NUCLEOTIDE SEQUENCE [LARGE SCALE GENOMIC DNA]</scope>
    <source>
        <strain evidence="1 2">HSC-2F05</strain>
    </source>
</reference>
<dbReference type="Gene3D" id="2.40.10.10">
    <property type="entry name" value="Trypsin-like serine proteases"/>
    <property type="match status" value="2"/>
</dbReference>
<evidence type="ECO:0000313" key="1">
    <source>
        <dbReference type="EMBL" id="MCA1857400.1"/>
    </source>
</evidence>
<accession>A0ABS7YCG9</accession>
<dbReference type="EMBL" id="JAHYBX010000007">
    <property type="protein sequence ID" value="MCA1857400.1"/>
    <property type="molecule type" value="Genomic_DNA"/>
</dbReference>
<proteinExistence type="predicted"/>
<organism evidence="1 2">
    <name type="scientific">Massilia hydrophila</name>
    <dbReference type="NCBI Taxonomy" id="3044279"/>
    <lineage>
        <taxon>Bacteria</taxon>
        <taxon>Pseudomonadati</taxon>
        <taxon>Pseudomonadota</taxon>
        <taxon>Betaproteobacteria</taxon>
        <taxon>Burkholderiales</taxon>
        <taxon>Oxalobacteraceae</taxon>
        <taxon>Telluria group</taxon>
        <taxon>Massilia</taxon>
    </lineage>
</organism>
<name>A0ABS7YCG9_9BURK</name>
<sequence>MDDMTFEQMKQAKEYFHATAMTIPGVHGTSIGIKRVRGAPTGRLAICVHLGRKRALDVIAPEHQIPLEIDGFPTDVIEHAPIIRCEAKSERRAMYEDNSKYRPLVGGTKLSAGFSFGTLGCIVAKPDGSRYALSAAHVLGEVGTTVYQPAKVKCDEIGATAESLDCSQMDAAIASLDYYQDAGLARIREIGAISGTGEVGKDQLPYPVAKRGASTGLSFGSVVAICYSGLAANLEQFQDMLFIDGRDEAFIDHGDSGAAVVHPIDEDNNLVLGLLWGKAPDTNRVGVATPIDRITAALGVRVLTRDDPVRPSGETLLGRFEAFLGETERGKAYWDAYAHNRIYFRHIFHQVPRLAATWRKMPVAEMIEALRRAMQDPDTVIPMYIGSRETEDVMWDLYEALGSYLQKNHQGMLQQQAASFCRLVCGNIGNSWRNALHGIALQDVHLND</sequence>
<dbReference type="Proteomes" id="UP001198602">
    <property type="component" value="Unassembled WGS sequence"/>
</dbReference>
<keyword evidence="2" id="KW-1185">Reference proteome</keyword>